<evidence type="ECO:0000256" key="13">
    <source>
        <dbReference type="SAM" id="Phobius"/>
    </source>
</evidence>
<dbReference type="GO" id="GO:0046872">
    <property type="term" value="F:metal ion binding"/>
    <property type="evidence" value="ECO:0007669"/>
    <property type="project" value="UniProtKB-KW"/>
</dbReference>
<evidence type="ECO:0000256" key="2">
    <source>
        <dbReference type="ARBA" id="ARBA00004370"/>
    </source>
</evidence>
<sequence length="124" mass="13930">MPYDQRPKNLNLASIRLPVPALVSILHRASGALIFLLLPVLLWALQQSTEAGGYAGLVNMMDSAWIKLPLLVLIWAFIHHFLAGIRHLTLDMRFGLEIRQARRSSKLVLVAGLLLTLLTGIWLW</sequence>
<evidence type="ECO:0000256" key="8">
    <source>
        <dbReference type="ARBA" id="ARBA00022989"/>
    </source>
</evidence>
<evidence type="ECO:0000313" key="14">
    <source>
        <dbReference type="EMBL" id="ROH85556.1"/>
    </source>
</evidence>
<keyword evidence="8 13" id="KW-1133">Transmembrane helix</keyword>
<comment type="subunit">
    <text evidence="11">Part of an enzyme complex containing four subunits: a flavoprotein, an iron-sulfur protein, plus two membrane-anchoring proteins, SdhC and SdhD. The complex can form homotrimers.</text>
</comment>
<comment type="caution">
    <text evidence="14">The sequence shown here is derived from an EMBL/GenBank/DDBJ whole genome shotgun (WGS) entry which is preliminary data.</text>
</comment>
<evidence type="ECO:0000256" key="5">
    <source>
        <dbReference type="ARBA" id="ARBA00022617"/>
    </source>
</evidence>
<dbReference type="CDD" id="cd03499">
    <property type="entry name" value="SQR_TypeC_SdhC"/>
    <property type="match status" value="1"/>
</dbReference>
<keyword evidence="15" id="KW-1185">Reference proteome</keyword>
<dbReference type="EMBL" id="RJVP01000005">
    <property type="protein sequence ID" value="ROH85556.1"/>
    <property type="molecule type" value="Genomic_DNA"/>
</dbReference>
<comment type="subcellular location">
    <subcellularLocation>
        <location evidence="2">Membrane</location>
    </subcellularLocation>
</comment>
<evidence type="ECO:0000313" key="15">
    <source>
        <dbReference type="Proteomes" id="UP000275137"/>
    </source>
</evidence>
<evidence type="ECO:0000256" key="3">
    <source>
        <dbReference type="ARBA" id="ARBA00007244"/>
    </source>
</evidence>
<name>A0A3N0UYC0_9PROT</name>
<comment type="function">
    <text evidence="1">Membrane-anchoring subunit of succinate dehydrogenase (SDH).</text>
</comment>
<feature type="binding site" description="axial binding residue" evidence="12">
    <location>
        <position position="80"/>
    </location>
    <ligand>
        <name>heme</name>
        <dbReference type="ChEBI" id="CHEBI:30413"/>
        <note>ligand shared with second transmembrane subunit</note>
    </ligand>
    <ligandPart>
        <name>Fe</name>
        <dbReference type="ChEBI" id="CHEBI:18248"/>
    </ligandPart>
</feature>
<evidence type="ECO:0000256" key="1">
    <source>
        <dbReference type="ARBA" id="ARBA00004050"/>
    </source>
</evidence>
<dbReference type="GO" id="GO:0006099">
    <property type="term" value="P:tricarboxylic acid cycle"/>
    <property type="evidence" value="ECO:0007669"/>
    <property type="project" value="InterPro"/>
</dbReference>
<dbReference type="Gene3D" id="1.20.1300.10">
    <property type="entry name" value="Fumarate reductase/succinate dehydrogenase, transmembrane subunit"/>
    <property type="match status" value="1"/>
</dbReference>
<keyword evidence="7 12" id="KW-0479">Metal-binding</keyword>
<dbReference type="InterPro" id="IPR034804">
    <property type="entry name" value="SQR/QFR_C/D"/>
</dbReference>
<dbReference type="NCBIfam" id="TIGR02970">
    <property type="entry name" value="succ_dehyd_cytB"/>
    <property type="match status" value="1"/>
</dbReference>
<evidence type="ECO:0000256" key="7">
    <source>
        <dbReference type="ARBA" id="ARBA00022723"/>
    </source>
</evidence>
<evidence type="ECO:0000256" key="9">
    <source>
        <dbReference type="ARBA" id="ARBA00023004"/>
    </source>
</evidence>
<dbReference type="GO" id="GO:0009055">
    <property type="term" value="F:electron transfer activity"/>
    <property type="evidence" value="ECO:0007669"/>
    <property type="project" value="InterPro"/>
</dbReference>
<organism evidence="14 15">
    <name type="scientific">Pseudomethylobacillus aquaticus</name>
    <dbReference type="NCBI Taxonomy" id="2676064"/>
    <lineage>
        <taxon>Bacteria</taxon>
        <taxon>Pseudomonadati</taxon>
        <taxon>Pseudomonadota</taxon>
        <taxon>Betaproteobacteria</taxon>
        <taxon>Nitrosomonadales</taxon>
        <taxon>Methylophilaceae</taxon>
        <taxon>Pseudomethylobacillus</taxon>
    </lineage>
</organism>
<protein>
    <recommendedName>
        <fullName evidence="4">Succinate dehydrogenase cytochrome b556 subunit</fullName>
    </recommendedName>
</protein>
<evidence type="ECO:0000256" key="10">
    <source>
        <dbReference type="ARBA" id="ARBA00023136"/>
    </source>
</evidence>
<dbReference type="SUPFAM" id="SSF81343">
    <property type="entry name" value="Fumarate reductase respiratory complex transmembrane subunits"/>
    <property type="match status" value="1"/>
</dbReference>
<proteinExistence type="inferred from homology"/>
<reference evidence="14 15" key="1">
    <citation type="submission" date="2018-10" db="EMBL/GenBank/DDBJ databases">
        <authorList>
            <person name="Chen W.-M."/>
        </authorList>
    </citation>
    <scope>NUCLEOTIDE SEQUENCE [LARGE SCALE GENOMIC DNA]</scope>
    <source>
        <strain evidence="14 15">H-5</strain>
    </source>
</reference>
<feature type="transmembrane region" description="Helical" evidence="13">
    <location>
        <begin position="21"/>
        <end position="45"/>
    </location>
</feature>
<feature type="transmembrane region" description="Helical" evidence="13">
    <location>
        <begin position="106"/>
        <end position="123"/>
    </location>
</feature>
<keyword evidence="10 13" id="KW-0472">Membrane</keyword>
<dbReference type="AlphaFoldDB" id="A0A3N0UYC0"/>
<dbReference type="PIRSF" id="PIRSF000178">
    <property type="entry name" value="SDH_cyt_b560"/>
    <property type="match status" value="1"/>
</dbReference>
<keyword evidence="9 12" id="KW-0408">Iron</keyword>
<accession>A0A3N0UYC0</accession>
<gene>
    <name evidence="14" type="primary">sdhC</name>
    <name evidence="14" type="ORF">ED236_10305</name>
</gene>
<keyword evidence="6 13" id="KW-0812">Transmembrane</keyword>
<comment type="cofactor">
    <cofactor evidence="12">
        <name>heme</name>
        <dbReference type="ChEBI" id="CHEBI:30413"/>
    </cofactor>
    <text evidence="12">The heme is bound between the two transmembrane subunits.</text>
</comment>
<dbReference type="Proteomes" id="UP000275137">
    <property type="component" value="Unassembled WGS sequence"/>
</dbReference>
<evidence type="ECO:0000256" key="11">
    <source>
        <dbReference type="ARBA" id="ARBA00025912"/>
    </source>
</evidence>
<comment type="similarity">
    <text evidence="3">Belongs to the cytochrome b560 family.</text>
</comment>
<dbReference type="InterPro" id="IPR000701">
    <property type="entry name" value="SuccDH_FuR_B_TM-su"/>
</dbReference>
<dbReference type="PANTHER" id="PTHR10978">
    <property type="entry name" value="SUCCINATE DEHYDROGENASE CYTOCHROME B560 SUBUNIT"/>
    <property type="match status" value="1"/>
</dbReference>
<evidence type="ECO:0000256" key="6">
    <source>
        <dbReference type="ARBA" id="ARBA00022692"/>
    </source>
</evidence>
<evidence type="ECO:0000256" key="12">
    <source>
        <dbReference type="PIRSR" id="PIRSR000178-1"/>
    </source>
</evidence>
<dbReference type="InterPro" id="IPR014314">
    <property type="entry name" value="Succ_DH_cytb556"/>
</dbReference>
<keyword evidence="5 12" id="KW-0349">Heme</keyword>
<dbReference type="Pfam" id="PF01127">
    <property type="entry name" value="Sdh_cyt"/>
    <property type="match status" value="1"/>
</dbReference>
<feature type="transmembrane region" description="Helical" evidence="13">
    <location>
        <begin position="65"/>
        <end position="85"/>
    </location>
</feature>
<dbReference type="GO" id="GO:0005886">
    <property type="term" value="C:plasma membrane"/>
    <property type="evidence" value="ECO:0007669"/>
    <property type="project" value="TreeGrafter"/>
</dbReference>
<evidence type="ECO:0000256" key="4">
    <source>
        <dbReference type="ARBA" id="ARBA00020076"/>
    </source>
</evidence>
<dbReference type="PANTHER" id="PTHR10978:SF5">
    <property type="entry name" value="SUCCINATE DEHYDROGENASE CYTOCHROME B560 SUBUNIT, MITOCHONDRIAL"/>
    <property type="match status" value="1"/>
</dbReference>